<sequence length="371" mass="41798">MAAILLVMQEEAARHLRRERVFRDRVDPLDRPDDELWRKYRFTRAGLLCLVDQLTPALSHPTARNSSLSVLQQLCVALNFYATGAVLLDSPSTVHGISRATASATINKVSRAICITLKSKVIKFPQSQADVERTQAAFQAIAGFPRMRIDGTQIGLHGARLGDDEHIFMNRKGRYSMNVQLVCTPDYRISNAVVKWPGSTHDSRILQNSKLARKYHVGQLKGILLGDSGYPSRQWLMTPLQNPQSQAEKAYNNAHIRTRVHIEQVNGQLKQKFRCLLGHGLQRKPRHAVKIILSCCILYNLSKDCGGPDMEHEEGEDEEGEDEEGEDRYEEVHAAAQDEIISPTHILSKYETNSSSFQRPVTDPTHFSQAH</sequence>
<dbReference type="Proteomes" id="UP000007110">
    <property type="component" value="Unassembled WGS sequence"/>
</dbReference>
<evidence type="ECO:0000256" key="12">
    <source>
        <dbReference type="ARBA" id="ARBA00045850"/>
    </source>
</evidence>
<dbReference type="GO" id="GO:0004518">
    <property type="term" value="F:nuclease activity"/>
    <property type="evidence" value="ECO:0007669"/>
    <property type="project" value="UniProtKB-KW"/>
</dbReference>
<dbReference type="GO" id="GO:0016787">
    <property type="term" value="F:hydrolase activity"/>
    <property type="evidence" value="ECO:0007669"/>
    <property type="project" value="UniProtKB-KW"/>
</dbReference>
<dbReference type="OMA" id="FPRMRID"/>
<dbReference type="GO" id="GO:0005634">
    <property type="term" value="C:nucleus"/>
    <property type="evidence" value="ECO:0007669"/>
    <property type="project" value="UniProtKB-SubCell"/>
</dbReference>
<dbReference type="RefSeq" id="XP_030831958.1">
    <property type="nucleotide sequence ID" value="XM_030976098.1"/>
</dbReference>
<keyword evidence="16" id="KW-1185">Reference proteome</keyword>
<name>A0A7M7N6E9_STRPU</name>
<comment type="subcellular location">
    <subcellularLocation>
        <location evidence="3">Cytoplasm</location>
    </subcellularLocation>
    <subcellularLocation>
        <location evidence="2">Nucleus</location>
    </subcellularLocation>
</comment>
<keyword evidence="7" id="KW-0540">Nuclease</keyword>
<comment type="function">
    <text evidence="12">Transposase-derived protein that may have nuclease activity. Does not have transposase activity.</text>
</comment>
<evidence type="ECO:0000256" key="13">
    <source>
        <dbReference type="SAM" id="MobiDB-lite"/>
    </source>
</evidence>
<evidence type="ECO:0000256" key="8">
    <source>
        <dbReference type="ARBA" id="ARBA00022723"/>
    </source>
</evidence>
<keyword evidence="10" id="KW-0539">Nucleus</keyword>
<dbReference type="InterPro" id="IPR045249">
    <property type="entry name" value="HARBI1-like"/>
</dbReference>
<dbReference type="AlphaFoldDB" id="A0A7M7N6E9"/>
<evidence type="ECO:0000256" key="9">
    <source>
        <dbReference type="ARBA" id="ARBA00022801"/>
    </source>
</evidence>
<dbReference type="PRINTS" id="PR02086">
    <property type="entry name" value="PUTNUCHARBI1"/>
</dbReference>
<reference evidence="15" key="2">
    <citation type="submission" date="2021-01" db="UniProtKB">
        <authorList>
            <consortium name="EnsemblMetazoa"/>
        </authorList>
    </citation>
    <scope>IDENTIFICATION</scope>
</reference>
<dbReference type="PANTHER" id="PTHR22930">
    <property type="match status" value="1"/>
</dbReference>
<evidence type="ECO:0000256" key="10">
    <source>
        <dbReference type="ARBA" id="ARBA00023242"/>
    </source>
</evidence>
<reference evidence="16" key="1">
    <citation type="submission" date="2015-02" db="EMBL/GenBank/DDBJ databases">
        <title>Genome sequencing for Strongylocentrotus purpuratus.</title>
        <authorList>
            <person name="Murali S."/>
            <person name="Liu Y."/>
            <person name="Vee V."/>
            <person name="English A."/>
            <person name="Wang M."/>
            <person name="Skinner E."/>
            <person name="Han Y."/>
            <person name="Muzny D.M."/>
            <person name="Worley K.C."/>
            <person name="Gibbs R.A."/>
        </authorList>
    </citation>
    <scope>NUCLEOTIDE SEQUENCE</scope>
</reference>
<dbReference type="KEGG" id="spu:115920382"/>
<evidence type="ECO:0000313" key="15">
    <source>
        <dbReference type="EnsemblMetazoa" id="XP_030831958"/>
    </source>
</evidence>
<evidence type="ECO:0000256" key="7">
    <source>
        <dbReference type="ARBA" id="ARBA00022722"/>
    </source>
</evidence>
<evidence type="ECO:0000256" key="4">
    <source>
        <dbReference type="ARBA" id="ARBA00006958"/>
    </source>
</evidence>
<evidence type="ECO:0000256" key="3">
    <source>
        <dbReference type="ARBA" id="ARBA00004496"/>
    </source>
</evidence>
<feature type="domain" description="DDE Tnp4" evidence="14">
    <location>
        <begin position="149"/>
        <end position="300"/>
    </location>
</feature>
<keyword evidence="8" id="KW-0479">Metal-binding</keyword>
<dbReference type="InParanoid" id="A0A7M7N6E9"/>
<dbReference type="Pfam" id="PF13359">
    <property type="entry name" value="DDE_Tnp_4"/>
    <property type="match status" value="1"/>
</dbReference>
<dbReference type="PANTHER" id="PTHR22930:SF227">
    <property type="entry name" value="DDE TNP4 DOMAIN-CONTAINING PROTEIN"/>
    <property type="match status" value="1"/>
</dbReference>
<accession>A0A7M7N6E9</accession>
<organism evidence="15 16">
    <name type="scientific">Strongylocentrotus purpuratus</name>
    <name type="common">Purple sea urchin</name>
    <dbReference type="NCBI Taxonomy" id="7668"/>
    <lineage>
        <taxon>Eukaryota</taxon>
        <taxon>Metazoa</taxon>
        <taxon>Echinodermata</taxon>
        <taxon>Eleutherozoa</taxon>
        <taxon>Echinozoa</taxon>
        <taxon>Echinoidea</taxon>
        <taxon>Euechinoidea</taxon>
        <taxon>Echinacea</taxon>
        <taxon>Camarodonta</taxon>
        <taxon>Echinidea</taxon>
        <taxon>Strongylocentrotidae</taxon>
        <taxon>Strongylocentrotus</taxon>
    </lineage>
</organism>
<evidence type="ECO:0000256" key="11">
    <source>
        <dbReference type="ARBA" id="ARBA00030126"/>
    </source>
</evidence>
<comment type="cofactor">
    <cofactor evidence="1">
        <name>a divalent metal cation</name>
        <dbReference type="ChEBI" id="CHEBI:60240"/>
    </cofactor>
</comment>
<feature type="region of interest" description="Disordered" evidence="13">
    <location>
        <begin position="308"/>
        <end position="371"/>
    </location>
</feature>
<dbReference type="OrthoDB" id="2430314at2759"/>
<protein>
    <recommendedName>
        <fullName evidence="5">Putative nuclease HARBI1</fullName>
    </recommendedName>
    <alternativeName>
        <fullName evidence="11">Harbinger transposase-derived nuclease</fullName>
    </alternativeName>
</protein>
<evidence type="ECO:0000256" key="6">
    <source>
        <dbReference type="ARBA" id="ARBA00022490"/>
    </source>
</evidence>
<evidence type="ECO:0000256" key="1">
    <source>
        <dbReference type="ARBA" id="ARBA00001968"/>
    </source>
</evidence>
<dbReference type="InterPro" id="IPR026103">
    <property type="entry name" value="HARBI1_animal"/>
</dbReference>
<feature type="compositionally biased region" description="Polar residues" evidence="13">
    <location>
        <begin position="350"/>
        <end position="371"/>
    </location>
</feature>
<proteinExistence type="inferred from homology"/>
<dbReference type="EnsemblMetazoa" id="XM_030976098">
    <property type="protein sequence ID" value="XP_030831958"/>
    <property type="gene ID" value="LOC115920382"/>
</dbReference>
<evidence type="ECO:0000259" key="14">
    <source>
        <dbReference type="Pfam" id="PF13359"/>
    </source>
</evidence>
<comment type="similarity">
    <text evidence="4">Belongs to the HARBI1 family.</text>
</comment>
<dbReference type="GO" id="GO:0046872">
    <property type="term" value="F:metal ion binding"/>
    <property type="evidence" value="ECO:0007669"/>
    <property type="project" value="UniProtKB-KW"/>
</dbReference>
<keyword evidence="6" id="KW-0963">Cytoplasm</keyword>
<feature type="compositionally biased region" description="Acidic residues" evidence="13">
    <location>
        <begin position="311"/>
        <end position="329"/>
    </location>
</feature>
<evidence type="ECO:0000256" key="2">
    <source>
        <dbReference type="ARBA" id="ARBA00004123"/>
    </source>
</evidence>
<dbReference type="GO" id="GO:0005737">
    <property type="term" value="C:cytoplasm"/>
    <property type="evidence" value="ECO:0007669"/>
    <property type="project" value="UniProtKB-SubCell"/>
</dbReference>
<evidence type="ECO:0000313" key="16">
    <source>
        <dbReference type="Proteomes" id="UP000007110"/>
    </source>
</evidence>
<evidence type="ECO:0000256" key="5">
    <source>
        <dbReference type="ARBA" id="ARBA00015519"/>
    </source>
</evidence>
<dbReference type="GeneID" id="115920382"/>
<keyword evidence="9" id="KW-0378">Hydrolase</keyword>
<dbReference type="InterPro" id="IPR027806">
    <property type="entry name" value="HARBI1_dom"/>
</dbReference>